<evidence type="ECO:0000313" key="3">
    <source>
        <dbReference type="EMBL" id="HJA93196.1"/>
    </source>
</evidence>
<dbReference type="Pfam" id="PF04203">
    <property type="entry name" value="Sortase"/>
    <property type="match status" value="1"/>
</dbReference>
<reference evidence="3" key="2">
    <citation type="submission" date="2021-04" db="EMBL/GenBank/DDBJ databases">
        <authorList>
            <person name="Gilroy R."/>
        </authorList>
    </citation>
    <scope>NUCLEOTIDE SEQUENCE</scope>
    <source>
        <strain evidence="3">CHK179-7159</strain>
    </source>
</reference>
<dbReference type="Gene3D" id="2.40.260.10">
    <property type="entry name" value="Sortase"/>
    <property type="match status" value="1"/>
</dbReference>
<dbReference type="SUPFAM" id="SSF63817">
    <property type="entry name" value="Sortase"/>
    <property type="match status" value="1"/>
</dbReference>
<evidence type="ECO:0000256" key="2">
    <source>
        <dbReference type="PIRSR" id="PIRSR605754-1"/>
    </source>
</evidence>
<dbReference type="Proteomes" id="UP000886858">
    <property type="component" value="Unassembled WGS sequence"/>
</dbReference>
<protein>
    <submittedName>
        <fullName evidence="3">Class B sortase</fullName>
    </submittedName>
</protein>
<sequence>MKRALRLIVLAAAAVVLIVSCVNLFRIFSEYRRGEQEYAQIREYAILPDAEEETAEAGDFPLPDIDFEALKEINGDFCAWLFIPALELNYPVVWCGDNETYLTRTFEGESNSAGCLFVDAAAQPDFSDRNTLIYGHNMKNGSMFGSLSDFQQDGKLAEDFPYFYLYTEDTAMRYRIIAYYTTTGDSSTYRFVNTDEEYDAYLEWILQNNQFSGYEEEALKDRPAMVTLSTCHGRAGGNDRFVVHGVLSEKEPEE</sequence>
<organism evidence="3 4">
    <name type="scientific">Candidatus Eisenbergiella merdipullorum</name>
    <dbReference type="NCBI Taxonomy" id="2838553"/>
    <lineage>
        <taxon>Bacteria</taxon>
        <taxon>Bacillati</taxon>
        <taxon>Bacillota</taxon>
        <taxon>Clostridia</taxon>
        <taxon>Lachnospirales</taxon>
        <taxon>Lachnospiraceae</taxon>
        <taxon>Eisenbergiella</taxon>
    </lineage>
</organism>
<evidence type="ECO:0000256" key="1">
    <source>
        <dbReference type="ARBA" id="ARBA00022801"/>
    </source>
</evidence>
<reference evidence="3" key="1">
    <citation type="journal article" date="2021" name="PeerJ">
        <title>Extensive microbial diversity within the chicken gut microbiome revealed by metagenomics and culture.</title>
        <authorList>
            <person name="Gilroy R."/>
            <person name="Ravi A."/>
            <person name="Getino M."/>
            <person name="Pursley I."/>
            <person name="Horton D.L."/>
            <person name="Alikhan N.F."/>
            <person name="Baker D."/>
            <person name="Gharbi K."/>
            <person name="Hall N."/>
            <person name="Watson M."/>
            <person name="Adriaenssens E.M."/>
            <person name="Foster-Nyarko E."/>
            <person name="Jarju S."/>
            <person name="Secka A."/>
            <person name="Antonio M."/>
            <person name="Oren A."/>
            <person name="Chaudhuri R.R."/>
            <person name="La Ragione R."/>
            <person name="Hildebrand F."/>
            <person name="Pallen M.J."/>
        </authorList>
    </citation>
    <scope>NUCLEOTIDE SEQUENCE</scope>
    <source>
        <strain evidence="3">CHK179-7159</strain>
    </source>
</reference>
<feature type="active site" description="Proton donor/acceptor" evidence="2">
    <location>
        <position position="136"/>
    </location>
</feature>
<accession>A0A9D2L1C4</accession>
<evidence type="ECO:0000313" key="4">
    <source>
        <dbReference type="Proteomes" id="UP000886858"/>
    </source>
</evidence>
<dbReference type="EMBL" id="DWYY01000093">
    <property type="protein sequence ID" value="HJA93196.1"/>
    <property type="molecule type" value="Genomic_DNA"/>
</dbReference>
<name>A0A9D2L1C4_9FIRM</name>
<comment type="caution">
    <text evidence="3">The sequence shown here is derived from an EMBL/GenBank/DDBJ whole genome shotgun (WGS) entry which is preliminary data.</text>
</comment>
<dbReference type="InterPro" id="IPR009835">
    <property type="entry name" value="SrtB"/>
</dbReference>
<dbReference type="AlphaFoldDB" id="A0A9D2L1C4"/>
<proteinExistence type="predicted"/>
<dbReference type="CDD" id="cd05826">
    <property type="entry name" value="Sortase_B"/>
    <property type="match status" value="1"/>
</dbReference>
<feature type="active site" description="Acyl-thioester intermediate" evidence="2">
    <location>
        <position position="231"/>
    </location>
</feature>
<dbReference type="PROSITE" id="PS51257">
    <property type="entry name" value="PROKAR_LIPOPROTEIN"/>
    <property type="match status" value="1"/>
</dbReference>
<keyword evidence="1" id="KW-0378">Hydrolase</keyword>
<dbReference type="InterPro" id="IPR005754">
    <property type="entry name" value="Sortase"/>
</dbReference>
<dbReference type="GO" id="GO:0016787">
    <property type="term" value="F:hydrolase activity"/>
    <property type="evidence" value="ECO:0007669"/>
    <property type="project" value="UniProtKB-KW"/>
</dbReference>
<dbReference type="InterPro" id="IPR023365">
    <property type="entry name" value="Sortase_dom-sf"/>
</dbReference>
<gene>
    <name evidence="3" type="ORF">H9717_08820</name>
</gene>